<dbReference type="Proteomes" id="UP001150217">
    <property type="component" value="Unassembled WGS sequence"/>
</dbReference>
<evidence type="ECO:0000313" key="4">
    <source>
        <dbReference type="Proteomes" id="UP001150217"/>
    </source>
</evidence>
<dbReference type="EMBL" id="JANVFT010000130">
    <property type="protein sequence ID" value="KAJ4465132.1"/>
    <property type="molecule type" value="Genomic_DNA"/>
</dbReference>
<protein>
    <submittedName>
        <fullName evidence="3">Uncharacterized protein</fullName>
    </submittedName>
</protein>
<feature type="transmembrane region" description="Helical" evidence="2">
    <location>
        <begin position="121"/>
        <end position="144"/>
    </location>
</feature>
<keyword evidence="2" id="KW-1133">Transmembrane helix</keyword>
<keyword evidence="4" id="KW-1185">Reference proteome</keyword>
<evidence type="ECO:0000256" key="1">
    <source>
        <dbReference type="SAM" id="MobiDB-lite"/>
    </source>
</evidence>
<accession>A0ABQ8V3Z5</accession>
<evidence type="ECO:0000313" key="3">
    <source>
        <dbReference type="EMBL" id="KAJ4465132.1"/>
    </source>
</evidence>
<gene>
    <name evidence="3" type="ORF">C8R41DRAFT_871947</name>
</gene>
<feature type="region of interest" description="Disordered" evidence="1">
    <location>
        <begin position="65"/>
        <end position="84"/>
    </location>
</feature>
<reference evidence="3" key="1">
    <citation type="submission" date="2022-08" db="EMBL/GenBank/DDBJ databases">
        <title>A Global Phylogenomic Analysis of the Shiitake Genus Lentinula.</title>
        <authorList>
            <consortium name="DOE Joint Genome Institute"/>
            <person name="Sierra-Patev S."/>
            <person name="Min B."/>
            <person name="Naranjo-Ortiz M."/>
            <person name="Looney B."/>
            <person name="Konkel Z."/>
            <person name="Slot J.C."/>
            <person name="Sakamoto Y."/>
            <person name="Steenwyk J.L."/>
            <person name="Rokas A."/>
            <person name="Carro J."/>
            <person name="Camarero S."/>
            <person name="Ferreira P."/>
            <person name="Molpeceres G."/>
            <person name="Ruiz-Duenas F.J."/>
            <person name="Serrano A."/>
            <person name="Henrissat B."/>
            <person name="Drula E."/>
            <person name="Hughes K.W."/>
            <person name="Mata J.L."/>
            <person name="Ishikawa N.K."/>
            <person name="Vargas-Isla R."/>
            <person name="Ushijima S."/>
            <person name="Smith C.A."/>
            <person name="Ahrendt S."/>
            <person name="Andreopoulos W."/>
            <person name="He G."/>
            <person name="Labutti K."/>
            <person name="Lipzen A."/>
            <person name="Ng V."/>
            <person name="Riley R."/>
            <person name="Sandor L."/>
            <person name="Barry K."/>
            <person name="Martinez A.T."/>
            <person name="Xiao Y."/>
            <person name="Gibbons J.G."/>
            <person name="Terashima K."/>
            <person name="Grigoriev I.V."/>
            <person name="Hibbett D.S."/>
        </authorList>
    </citation>
    <scope>NUCLEOTIDE SEQUENCE</scope>
    <source>
        <strain evidence="3">RHP3577 ss4</strain>
    </source>
</reference>
<evidence type="ECO:0000256" key="2">
    <source>
        <dbReference type="SAM" id="Phobius"/>
    </source>
</evidence>
<organism evidence="3 4">
    <name type="scientific">Lentinula lateritia</name>
    <dbReference type="NCBI Taxonomy" id="40482"/>
    <lineage>
        <taxon>Eukaryota</taxon>
        <taxon>Fungi</taxon>
        <taxon>Dikarya</taxon>
        <taxon>Basidiomycota</taxon>
        <taxon>Agaricomycotina</taxon>
        <taxon>Agaricomycetes</taxon>
        <taxon>Agaricomycetidae</taxon>
        <taxon>Agaricales</taxon>
        <taxon>Marasmiineae</taxon>
        <taxon>Omphalotaceae</taxon>
        <taxon>Lentinula</taxon>
    </lineage>
</organism>
<name>A0ABQ8V3Z5_9AGAR</name>
<sequence>MECSYTRTPTGFGTIQLQDWRRGAQRPVQTRDFVRGGKETHCFASGQYNSAMTPRRTIITTETLRSGAAASNKPPVRPEGQEAKNTTTPIQLIELGHTICVFHANYFYAVTHFGDTNVIGVLPVSGGAAVVLHGLILLIVQGFFTYRITLFTGKPHIIPALSGILMLCQALAFYTLSAQLITVATKSLKNFVDKWE</sequence>
<keyword evidence="2" id="KW-0472">Membrane</keyword>
<comment type="caution">
    <text evidence="3">The sequence shown here is derived from an EMBL/GenBank/DDBJ whole genome shotgun (WGS) entry which is preliminary data.</text>
</comment>
<proteinExistence type="predicted"/>
<feature type="transmembrane region" description="Helical" evidence="2">
    <location>
        <begin position="156"/>
        <end position="176"/>
    </location>
</feature>
<keyword evidence="2" id="KW-0812">Transmembrane</keyword>